<evidence type="ECO:0000313" key="3">
    <source>
        <dbReference type="Proteomes" id="UP000266841"/>
    </source>
</evidence>
<feature type="region of interest" description="Disordered" evidence="1">
    <location>
        <begin position="1"/>
        <end position="26"/>
    </location>
</feature>
<evidence type="ECO:0000256" key="1">
    <source>
        <dbReference type="SAM" id="MobiDB-lite"/>
    </source>
</evidence>
<dbReference type="EMBL" id="AGNL01006611">
    <property type="protein sequence ID" value="EJK71909.1"/>
    <property type="molecule type" value="Genomic_DNA"/>
</dbReference>
<proteinExistence type="predicted"/>
<name>K0T437_THAOC</name>
<dbReference type="AlphaFoldDB" id="K0T437"/>
<evidence type="ECO:0000313" key="2">
    <source>
        <dbReference type="EMBL" id="EJK71909.1"/>
    </source>
</evidence>
<reference evidence="2 3" key="1">
    <citation type="journal article" date="2012" name="Genome Biol.">
        <title>Genome and low-iron response of an oceanic diatom adapted to chronic iron limitation.</title>
        <authorList>
            <person name="Lommer M."/>
            <person name="Specht M."/>
            <person name="Roy A.S."/>
            <person name="Kraemer L."/>
            <person name="Andreson R."/>
            <person name="Gutowska M.A."/>
            <person name="Wolf J."/>
            <person name="Bergner S.V."/>
            <person name="Schilhabel M.B."/>
            <person name="Klostermeier U.C."/>
            <person name="Beiko R.G."/>
            <person name="Rosenstiel P."/>
            <person name="Hippler M."/>
            <person name="Laroche J."/>
        </authorList>
    </citation>
    <scope>NUCLEOTIDE SEQUENCE [LARGE SCALE GENOMIC DNA]</scope>
    <source>
        <strain evidence="2 3">CCMP1005</strain>
    </source>
</reference>
<comment type="caution">
    <text evidence="2">The sequence shown here is derived from an EMBL/GenBank/DDBJ whole genome shotgun (WGS) entry which is preliminary data.</text>
</comment>
<feature type="non-terminal residue" evidence="2">
    <location>
        <position position="26"/>
    </location>
</feature>
<protein>
    <submittedName>
        <fullName evidence="2">Uncharacterized protein</fullName>
    </submittedName>
</protein>
<feature type="compositionally biased region" description="Low complexity" evidence="1">
    <location>
        <begin position="10"/>
        <end position="26"/>
    </location>
</feature>
<organism evidence="2 3">
    <name type="scientific">Thalassiosira oceanica</name>
    <name type="common">Marine diatom</name>
    <dbReference type="NCBI Taxonomy" id="159749"/>
    <lineage>
        <taxon>Eukaryota</taxon>
        <taxon>Sar</taxon>
        <taxon>Stramenopiles</taxon>
        <taxon>Ochrophyta</taxon>
        <taxon>Bacillariophyta</taxon>
        <taxon>Coscinodiscophyceae</taxon>
        <taxon>Thalassiosirophycidae</taxon>
        <taxon>Thalassiosirales</taxon>
        <taxon>Thalassiosiraceae</taxon>
        <taxon>Thalassiosira</taxon>
    </lineage>
</organism>
<dbReference type="Proteomes" id="UP000266841">
    <property type="component" value="Unassembled WGS sequence"/>
</dbReference>
<keyword evidence="3" id="KW-1185">Reference proteome</keyword>
<sequence length="26" mass="2644">MSELDMVKTPVPGSSMSSAVPMAPPP</sequence>
<gene>
    <name evidence="2" type="ORF">THAOC_06606</name>
</gene>
<accession>K0T437</accession>